<keyword evidence="2" id="KW-1185">Reference proteome</keyword>
<sequence>MAKPNVISKEALIQSAKTCISENGLEKLTLQSVAKQANVTQGTVYYHFRTKENLMMEVVRHVCGSSWANVKNSRLPSSEKLREAWLSAKSRTKENADYHRLCLSLVVSSFQNEQIKEQLSHLLQSENQCLTEELTQLWGKSPIDGVSLTTWGTMLNAIIDGLAIQSLVFDDFPLEGVYQELEWILVKLTEKMR</sequence>
<proteinExistence type="predicted"/>
<dbReference type="EMBL" id="CP096590">
    <property type="protein sequence ID" value="UPV80964.1"/>
    <property type="molecule type" value="Genomic_DNA"/>
</dbReference>
<protein>
    <submittedName>
        <fullName evidence="1">TetR/AcrR family transcriptional regulator</fullName>
    </submittedName>
</protein>
<evidence type="ECO:0000313" key="1">
    <source>
        <dbReference type="EMBL" id="UPV80964.1"/>
    </source>
</evidence>
<name>A0ACD4A494_9BACI</name>
<gene>
    <name evidence="1" type="ORF">M0696_09880</name>
</gene>
<dbReference type="Proteomes" id="UP000830837">
    <property type="component" value="Chromosome"/>
</dbReference>
<reference evidence="1" key="1">
    <citation type="submission" date="2022-04" db="EMBL/GenBank/DDBJ databases">
        <title>Complete genome of Bacillus.</title>
        <authorList>
            <person name="Kong X."/>
            <person name="Hou M."/>
        </authorList>
    </citation>
    <scope>NUCLEOTIDE SEQUENCE</scope>
    <source>
        <strain evidence="1">A78.1</strain>
    </source>
</reference>
<accession>A0ACD4A494</accession>
<organism evidence="1 2">
    <name type="scientific">Bacillus rugosus</name>
    <dbReference type="NCBI Taxonomy" id="2715209"/>
    <lineage>
        <taxon>Bacteria</taxon>
        <taxon>Bacillati</taxon>
        <taxon>Bacillota</taxon>
        <taxon>Bacilli</taxon>
        <taxon>Bacillales</taxon>
        <taxon>Bacillaceae</taxon>
        <taxon>Bacillus</taxon>
    </lineage>
</organism>
<evidence type="ECO:0000313" key="2">
    <source>
        <dbReference type="Proteomes" id="UP000830837"/>
    </source>
</evidence>